<gene>
    <name evidence="5" type="ORF">RFI_33982</name>
</gene>
<dbReference type="EMBL" id="ASPP01033340">
    <property type="protein sequence ID" value="ETO03425.1"/>
    <property type="molecule type" value="Genomic_DNA"/>
</dbReference>
<dbReference type="Gene3D" id="1.25.40.10">
    <property type="entry name" value="Tetratricopeptide repeat domain"/>
    <property type="match status" value="1"/>
</dbReference>
<dbReference type="OrthoDB" id="410362at2759"/>
<dbReference type="PROSITE" id="PS50005">
    <property type="entry name" value="TPR"/>
    <property type="match status" value="3"/>
</dbReference>
<dbReference type="InterPro" id="IPR001309">
    <property type="entry name" value="Pept_C14_p20"/>
</dbReference>
<evidence type="ECO:0000313" key="5">
    <source>
        <dbReference type="EMBL" id="ETO03425.1"/>
    </source>
</evidence>
<dbReference type="InterPro" id="IPR011600">
    <property type="entry name" value="Pept_C14_caspase"/>
</dbReference>
<organism evidence="5 6">
    <name type="scientific">Reticulomyxa filosa</name>
    <dbReference type="NCBI Taxonomy" id="46433"/>
    <lineage>
        <taxon>Eukaryota</taxon>
        <taxon>Sar</taxon>
        <taxon>Rhizaria</taxon>
        <taxon>Retaria</taxon>
        <taxon>Foraminifera</taxon>
        <taxon>Monothalamids</taxon>
        <taxon>Reticulomyxidae</taxon>
        <taxon>Reticulomyxa</taxon>
    </lineage>
</organism>
<dbReference type="GO" id="GO:0006508">
    <property type="term" value="P:proteolysis"/>
    <property type="evidence" value="ECO:0007669"/>
    <property type="project" value="InterPro"/>
</dbReference>
<evidence type="ECO:0000259" key="4">
    <source>
        <dbReference type="PROSITE" id="PS50208"/>
    </source>
</evidence>
<accession>X6LRS5</accession>
<dbReference type="SUPFAM" id="SSF52129">
    <property type="entry name" value="Caspase-like"/>
    <property type="match status" value="1"/>
</dbReference>
<evidence type="ECO:0000313" key="6">
    <source>
        <dbReference type="Proteomes" id="UP000023152"/>
    </source>
</evidence>
<feature type="domain" description="Caspase family p20" evidence="4">
    <location>
        <begin position="46"/>
        <end position="59"/>
    </location>
</feature>
<keyword evidence="2 3" id="KW-0802">TPR repeat</keyword>
<protein>
    <recommendedName>
        <fullName evidence="4">Caspase family p20 domain-containing protein</fullName>
    </recommendedName>
</protein>
<evidence type="ECO:0000256" key="3">
    <source>
        <dbReference type="PROSITE-ProRule" id="PRU00339"/>
    </source>
</evidence>
<feature type="repeat" description="TPR" evidence="3">
    <location>
        <begin position="377"/>
        <end position="410"/>
    </location>
</feature>
<comment type="caution">
    <text evidence="5">The sequence shown here is derived from an EMBL/GenBank/DDBJ whole genome shotgun (WGS) entry which is preliminary data.</text>
</comment>
<dbReference type="Proteomes" id="UP000023152">
    <property type="component" value="Unassembled WGS sequence"/>
</dbReference>
<evidence type="ECO:0000256" key="2">
    <source>
        <dbReference type="ARBA" id="ARBA00022803"/>
    </source>
</evidence>
<feature type="non-terminal residue" evidence="5">
    <location>
        <position position="1"/>
    </location>
</feature>
<name>X6LRS5_RETFI</name>
<dbReference type="GO" id="GO:0004197">
    <property type="term" value="F:cysteine-type endopeptidase activity"/>
    <property type="evidence" value="ECO:0007669"/>
    <property type="project" value="InterPro"/>
</dbReference>
<dbReference type="InterPro" id="IPR011990">
    <property type="entry name" value="TPR-like_helical_dom_sf"/>
</dbReference>
<feature type="repeat" description="TPR" evidence="3">
    <location>
        <begin position="419"/>
        <end position="452"/>
    </location>
</feature>
<dbReference type="SMART" id="SM00028">
    <property type="entry name" value="TPR"/>
    <property type="match status" value="3"/>
</dbReference>
<feature type="non-terminal residue" evidence="5">
    <location>
        <position position="459"/>
    </location>
</feature>
<dbReference type="InterPro" id="IPR019734">
    <property type="entry name" value="TPR_rpt"/>
</dbReference>
<keyword evidence="6" id="KW-1185">Reference proteome</keyword>
<dbReference type="PROSITE" id="PS50293">
    <property type="entry name" value="TPR_REGION"/>
    <property type="match status" value="2"/>
</dbReference>
<keyword evidence="1" id="KW-0677">Repeat</keyword>
<dbReference type="Pfam" id="PF13374">
    <property type="entry name" value="TPR_10"/>
    <property type="match status" value="1"/>
</dbReference>
<dbReference type="PANTHER" id="PTHR45641">
    <property type="entry name" value="TETRATRICOPEPTIDE REPEAT PROTEIN (AFU_ORTHOLOGUE AFUA_6G03870)"/>
    <property type="match status" value="1"/>
</dbReference>
<dbReference type="Gene3D" id="3.40.50.1460">
    <property type="match status" value="1"/>
</dbReference>
<feature type="repeat" description="TPR" evidence="3">
    <location>
        <begin position="335"/>
        <end position="368"/>
    </location>
</feature>
<evidence type="ECO:0000256" key="1">
    <source>
        <dbReference type="ARBA" id="ARBA00022737"/>
    </source>
</evidence>
<sequence>LIFIWCGHGNTTEEGDTLITSDDDKYKPFKKIQDLFTSDTNVFLKKPKIFIKNVCRGNEQPQQRKRGNRLQWCNNESDTFIMFSTTPGKLIFDSEDPEKGIGSYFAECFYNVMLQNTIASKSLDDNLMSISKMVKRKALSGQIIQRTTTCDRHVFLYISNSYYSSDIEIDKNSSWNKSNKKAHKMVNEMINNKQQGIIVVATNIDRLSKSNSQSHQQDIPFSMMINSNEYMKKKIIIGPYSICSFHSKKITFDNIIINGCVYVIDCIIDGIGNCHITQQLIQTNQSAIRYHFPSHVFTCSWPIDTENLMELGENALNISKLNQAIQLQTLHIHVAYSYSWLGIAYYNKGEYDKTIEYYENSLKIYLDKLGHDHPDVATSYNNLGSVYDGKGEYDKAIEYYEKSLKIKLDKLGNDHPDVATSYNNLGKAYKSKGEYDKAIEYYEKDLKISLDKLGHDHPD</sequence>
<dbReference type="Pfam" id="PF00656">
    <property type="entry name" value="Peptidase_C14"/>
    <property type="match status" value="1"/>
</dbReference>
<dbReference type="AlphaFoldDB" id="X6LRS5"/>
<proteinExistence type="predicted"/>
<dbReference type="InterPro" id="IPR029030">
    <property type="entry name" value="Caspase-like_dom_sf"/>
</dbReference>
<dbReference type="PANTHER" id="PTHR45641:SF1">
    <property type="entry name" value="AAA+ ATPASE DOMAIN-CONTAINING PROTEIN"/>
    <property type="match status" value="1"/>
</dbReference>
<dbReference type="Pfam" id="PF13424">
    <property type="entry name" value="TPR_12"/>
    <property type="match status" value="1"/>
</dbReference>
<reference evidence="5 6" key="1">
    <citation type="journal article" date="2013" name="Curr. Biol.">
        <title>The Genome of the Foraminiferan Reticulomyxa filosa.</title>
        <authorList>
            <person name="Glockner G."/>
            <person name="Hulsmann N."/>
            <person name="Schleicher M."/>
            <person name="Noegel A.A."/>
            <person name="Eichinger L."/>
            <person name="Gallinger C."/>
            <person name="Pawlowski J."/>
            <person name="Sierra R."/>
            <person name="Euteneuer U."/>
            <person name="Pillet L."/>
            <person name="Moustafa A."/>
            <person name="Platzer M."/>
            <person name="Groth M."/>
            <person name="Szafranski K."/>
            <person name="Schliwa M."/>
        </authorList>
    </citation>
    <scope>NUCLEOTIDE SEQUENCE [LARGE SCALE GENOMIC DNA]</scope>
</reference>
<dbReference type="SUPFAM" id="SSF48452">
    <property type="entry name" value="TPR-like"/>
    <property type="match status" value="1"/>
</dbReference>
<dbReference type="PRINTS" id="PR00381">
    <property type="entry name" value="KINESINLIGHT"/>
</dbReference>
<dbReference type="PROSITE" id="PS50208">
    <property type="entry name" value="CASPASE_P20"/>
    <property type="match status" value="1"/>
</dbReference>